<feature type="transmembrane region" description="Helical" evidence="6">
    <location>
        <begin position="57"/>
        <end position="75"/>
    </location>
</feature>
<proteinExistence type="predicted"/>
<evidence type="ECO:0000313" key="7">
    <source>
        <dbReference type="EMBL" id="MBL3658545.1"/>
    </source>
</evidence>
<dbReference type="GO" id="GO:0005886">
    <property type="term" value="C:plasma membrane"/>
    <property type="evidence" value="ECO:0007669"/>
    <property type="project" value="UniProtKB-SubCell"/>
</dbReference>
<evidence type="ECO:0000256" key="2">
    <source>
        <dbReference type="ARBA" id="ARBA00022475"/>
    </source>
</evidence>
<evidence type="ECO:0000256" key="1">
    <source>
        <dbReference type="ARBA" id="ARBA00004651"/>
    </source>
</evidence>
<dbReference type="RefSeq" id="WP_202246338.1">
    <property type="nucleotide sequence ID" value="NZ_JAESIY010000013.1"/>
</dbReference>
<feature type="transmembrane region" description="Helical" evidence="6">
    <location>
        <begin position="273"/>
        <end position="295"/>
    </location>
</feature>
<feature type="transmembrane region" description="Helical" evidence="6">
    <location>
        <begin position="230"/>
        <end position="253"/>
    </location>
</feature>
<sequence>MSKSTGRNLISWISQLKSWKVPPSIKLFLKISISGLAIYLTAKKIDVKEAIHIITECNIYWLILGVFTFNLSQWISAVRLKNLLEELGIQASYWFHIKLFYFGMLYNIILPGGIGGDAYKVILLKNQFNKRARDILKALFLDRLSGLAGLIFLALILALIIDMPWNPHLNTLTLALSILIYPGYFLANKLIFPSFTKSFLFVNILGILMQGTQIICAYCILLSLGAENNYLSYLLVFLLSSIATIIPLTLGGLGMRELVFIYAADFLIFDKEIAIALSLLFFLITAASSLLGIFVNPKTKENTAHELHTSQQQH</sequence>
<reference evidence="7" key="1">
    <citation type="submission" date="2021-01" db="EMBL/GenBank/DDBJ databases">
        <title>Fulvivirga kasyanovii gen. nov., sp nov., a novel member of the phylum Bacteroidetes isolated from seawater in a mussel farm.</title>
        <authorList>
            <person name="Zhao L.-H."/>
            <person name="Wang Z.-J."/>
        </authorList>
    </citation>
    <scope>NUCLEOTIDE SEQUENCE</scope>
    <source>
        <strain evidence="7">2943</strain>
    </source>
</reference>
<evidence type="ECO:0000256" key="4">
    <source>
        <dbReference type="ARBA" id="ARBA00022989"/>
    </source>
</evidence>
<keyword evidence="8" id="KW-1185">Reference proteome</keyword>
<dbReference type="InterPro" id="IPR022791">
    <property type="entry name" value="L-PG_synthase/AglD"/>
</dbReference>
<dbReference type="PANTHER" id="PTHR40277">
    <property type="entry name" value="BLL5419 PROTEIN"/>
    <property type="match status" value="1"/>
</dbReference>
<feature type="transmembrane region" description="Helical" evidence="6">
    <location>
        <begin position="167"/>
        <end position="187"/>
    </location>
</feature>
<evidence type="ECO:0000256" key="6">
    <source>
        <dbReference type="SAM" id="Phobius"/>
    </source>
</evidence>
<name>A0A937FCT4_9BACT</name>
<keyword evidence="2" id="KW-1003">Cell membrane</keyword>
<feature type="transmembrane region" description="Helical" evidence="6">
    <location>
        <begin position="95"/>
        <end position="119"/>
    </location>
</feature>
<dbReference type="EMBL" id="JAESIY010000013">
    <property type="protein sequence ID" value="MBL3658545.1"/>
    <property type="molecule type" value="Genomic_DNA"/>
</dbReference>
<dbReference type="PANTHER" id="PTHR40277:SF1">
    <property type="entry name" value="BLL5419 PROTEIN"/>
    <property type="match status" value="1"/>
</dbReference>
<feature type="transmembrane region" description="Helical" evidence="6">
    <location>
        <begin position="199"/>
        <end position="224"/>
    </location>
</feature>
<organism evidence="7 8">
    <name type="scientific">Fulvivirga sediminis</name>
    <dbReference type="NCBI Taxonomy" id="2803949"/>
    <lineage>
        <taxon>Bacteria</taxon>
        <taxon>Pseudomonadati</taxon>
        <taxon>Bacteroidota</taxon>
        <taxon>Cytophagia</taxon>
        <taxon>Cytophagales</taxon>
        <taxon>Fulvivirgaceae</taxon>
        <taxon>Fulvivirga</taxon>
    </lineage>
</organism>
<feature type="transmembrane region" description="Helical" evidence="6">
    <location>
        <begin position="140"/>
        <end position="161"/>
    </location>
</feature>
<comment type="subcellular location">
    <subcellularLocation>
        <location evidence="1">Cell membrane</location>
        <topology evidence="1">Multi-pass membrane protein</topology>
    </subcellularLocation>
</comment>
<keyword evidence="5 6" id="KW-0472">Membrane</keyword>
<protein>
    <submittedName>
        <fullName evidence="7">Flippase-like domain-containing protein</fullName>
    </submittedName>
</protein>
<dbReference type="Proteomes" id="UP000659388">
    <property type="component" value="Unassembled WGS sequence"/>
</dbReference>
<comment type="caution">
    <text evidence="7">The sequence shown here is derived from an EMBL/GenBank/DDBJ whole genome shotgun (WGS) entry which is preliminary data.</text>
</comment>
<accession>A0A937FCT4</accession>
<gene>
    <name evidence="7" type="ORF">JL102_20500</name>
</gene>
<dbReference type="AlphaFoldDB" id="A0A937FCT4"/>
<dbReference type="Pfam" id="PF03706">
    <property type="entry name" value="LPG_synthase_TM"/>
    <property type="match status" value="1"/>
</dbReference>
<evidence type="ECO:0000313" key="8">
    <source>
        <dbReference type="Proteomes" id="UP000659388"/>
    </source>
</evidence>
<evidence type="ECO:0000256" key="3">
    <source>
        <dbReference type="ARBA" id="ARBA00022692"/>
    </source>
</evidence>
<keyword evidence="4 6" id="KW-1133">Transmembrane helix</keyword>
<evidence type="ECO:0000256" key="5">
    <source>
        <dbReference type="ARBA" id="ARBA00023136"/>
    </source>
</evidence>
<keyword evidence="3 6" id="KW-0812">Transmembrane</keyword>